<dbReference type="PANTHER" id="PTHR45436">
    <property type="entry name" value="SENSOR HISTIDINE KINASE YKOH"/>
    <property type="match status" value="1"/>
</dbReference>
<dbReference type="EMBL" id="CP044544">
    <property type="protein sequence ID" value="QFI77630.1"/>
    <property type="molecule type" value="Genomic_DNA"/>
</dbReference>
<keyword evidence="4" id="KW-0597">Phosphoprotein</keyword>
<evidence type="ECO:0000256" key="2">
    <source>
        <dbReference type="ARBA" id="ARBA00004141"/>
    </source>
</evidence>
<comment type="catalytic activity">
    <reaction evidence="1">
        <text>ATP + protein L-histidine = ADP + protein N-phospho-L-histidine.</text>
        <dbReference type="EC" id="2.7.13.3"/>
    </reaction>
</comment>
<evidence type="ECO:0000256" key="9">
    <source>
        <dbReference type="ARBA" id="ARBA00023012"/>
    </source>
</evidence>
<dbReference type="EC" id="2.7.13.3" evidence="3"/>
<protein>
    <recommendedName>
        <fullName evidence="3">histidine kinase</fullName>
        <ecNumber evidence="3">2.7.13.3</ecNumber>
    </recommendedName>
</protein>
<evidence type="ECO:0000256" key="5">
    <source>
        <dbReference type="ARBA" id="ARBA00022679"/>
    </source>
</evidence>
<evidence type="ECO:0000256" key="6">
    <source>
        <dbReference type="ARBA" id="ARBA00022741"/>
    </source>
</evidence>
<dbReference type="GO" id="GO:0005886">
    <property type="term" value="C:plasma membrane"/>
    <property type="evidence" value="ECO:0007669"/>
    <property type="project" value="TreeGrafter"/>
</dbReference>
<dbReference type="Gene3D" id="1.10.287.130">
    <property type="match status" value="1"/>
</dbReference>
<dbReference type="GO" id="GO:0005524">
    <property type="term" value="F:ATP binding"/>
    <property type="evidence" value="ECO:0007669"/>
    <property type="project" value="UniProtKB-KW"/>
</dbReference>
<dbReference type="KEGG" id="bbet:F8237_35670"/>
<dbReference type="InterPro" id="IPR036097">
    <property type="entry name" value="HisK_dim/P_sf"/>
</dbReference>
<organism evidence="11 12">
    <name type="scientific">Bradyrhizobium betae</name>
    <dbReference type="NCBI Taxonomy" id="244734"/>
    <lineage>
        <taxon>Bacteria</taxon>
        <taxon>Pseudomonadati</taxon>
        <taxon>Pseudomonadota</taxon>
        <taxon>Alphaproteobacteria</taxon>
        <taxon>Hyphomicrobiales</taxon>
        <taxon>Nitrobacteraceae</taxon>
        <taxon>Bradyrhizobium</taxon>
    </lineage>
</organism>
<sequence length="202" mass="22089">MVVRQELAESAAIARGRADPDRYSVDLARYWLVAWRRNGKLAQLAQAIADRGGDSKEPLSVEGVPREVRPLVDAMNILIGRLQIALDQQRRFVSDAAHELRTPLTALQLQIENLWNDAPVGKTGQAALELGNGIRRASVLLEQLLRMARFEAPVGLEHWARISLSGLITECVADQMAIATGKEIDLGIVARDPVEISGAPSD</sequence>
<feature type="domain" description="HAMP" evidence="10">
    <location>
        <begin position="40"/>
        <end position="87"/>
    </location>
</feature>
<keyword evidence="11" id="KW-0614">Plasmid</keyword>
<geneLocation type="plasmid" evidence="12">
    <name>pbbpl7hg1</name>
</geneLocation>
<dbReference type="SMART" id="SM00388">
    <property type="entry name" value="HisKA"/>
    <property type="match status" value="1"/>
</dbReference>
<keyword evidence="6" id="KW-0547">Nucleotide-binding</keyword>
<dbReference type="AlphaFoldDB" id="A0A5P6PH74"/>
<gene>
    <name evidence="11" type="ORF">F8237_35670</name>
</gene>
<dbReference type="InterPro" id="IPR050428">
    <property type="entry name" value="TCS_sensor_his_kinase"/>
</dbReference>
<accession>A0A5P6PH74</accession>
<dbReference type="OrthoDB" id="9809766at2"/>
<proteinExistence type="predicted"/>
<evidence type="ECO:0000256" key="1">
    <source>
        <dbReference type="ARBA" id="ARBA00000085"/>
    </source>
</evidence>
<dbReference type="GO" id="GO:0000155">
    <property type="term" value="F:phosphorelay sensor kinase activity"/>
    <property type="evidence" value="ECO:0007669"/>
    <property type="project" value="InterPro"/>
</dbReference>
<keyword evidence="7" id="KW-0418">Kinase</keyword>
<dbReference type="PANTHER" id="PTHR45436:SF14">
    <property type="entry name" value="SENSOR PROTEIN QSEC"/>
    <property type="match status" value="1"/>
</dbReference>
<evidence type="ECO:0000256" key="3">
    <source>
        <dbReference type="ARBA" id="ARBA00012438"/>
    </source>
</evidence>
<evidence type="ECO:0000313" key="11">
    <source>
        <dbReference type="EMBL" id="QFI77630.1"/>
    </source>
</evidence>
<evidence type="ECO:0000256" key="4">
    <source>
        <dbReference type="ARBA" id="ARBA00022553"/>
    </source>
</evidence>
<dbReference type="CDD" id="cd00082">
    <property type="entry name" value="HisKA"/>
    <property type="match status" value="1"/>
</dbReference>
<evidence type="ECO:0000256" key="7">
    <source>
        <dbReference type="ARBA" id="ARBA00022777"/>
    </source>
</evidence>
<keyword evidence="9" id="KW-0902">Two-component regulatory system</keyword>
<keyword evidence="8" id="KW-0067">ATP-binding</keyword>
<evidence type="ECO:0000313" key="12">
    <source>
        <dbReference type="Proteomes" id="UP000325641"/>
    </source>
</evidence>
<reference evidence="12" key="1">
    <citation type="submission" date="2019-10" db="EMBL/GenBank/DDBJ databases">
        <title>Complete Genome Sequence of Bradyrhizobium betae type strain PL7HG1T.</title>
        <authorList>
            <person name="Bromfield E.S.P."/>
            <person name="Cloutier S."/>
        </authorList>
    </citation>
    <scope>NUCLEOTIDE SEQUENCE [LARGE SCALE GENOMIC DNA]</scope>
    <source>
        <strain evidence="12">PL7HG1</strain>
        <plasmid evidence="12">pbbpl7hg1</plasmid>
    </source>
</reference>
<name>A0A5P6PH74_9BRAD</name>
<evidence type="ECO:0000256" key="8">
    <source>
        <dbReference type="ARBA" id="ARBA00022840"/>
    </source>
</evidence>
<keyword evidence="5" id="KW-0808">Transferase</keyword>
<dbReference type="PROSITE" id="PS50885">
    <property type="entry name" value="HAMP"/>
    <property type="match status" value="1"/>
</dbReference>
<dbReference type="SUPFAM" id="SSF47384">
    <property type="entry name" value="Homodimeric domain of signal transducing histidine kinase"/>
    <property type="match status" value="1"/>
</dbReference>
<dbReference type="Pfam" id="PF00512">
    <property type="entry name" value="HisKA"/>
    <property type="match status" value="1"/>
</dbReference>
<dbReference type="InterPro" id="IPR003660">
    <property type="entry name" value="HAMP_dom"/>
</dbReference>
<comment type="subcellular location">
    <subcellularLocation>
        <location evidence="2">Membrane</location>
        <topology evidence="2">Multi-pass membrane protein</topology>
    </subcellularLocation>
</comment>
<dbReference type="InterPro" id="IPR003661">
    <property type="entry name" value="HisK_dim/P_dom"/>
</dbReference>
<evidence type="ECO:0000259" key="10">
    <source>
        <dbReference type="PROSITE" id="PS50885"/>
    </source>
</evidence>
<dbReference type="Proteomes" id="UP000325641">
    <property type="component" value="Plasmid pBbPL7HG1"/>
</dbReference>